<proteinExistence type="predicted"/>
<gene>
    <name evidence="1" type="ORF">FSB_LOCUS17935</name>
</gene>
<sequence length="381" mass="43728">MVSSIPGWRLFLPVEKHLTREKEIVHVLWGNLFVGWEALNAVNTAGEVLLMCDTRVVEKFDSIVGVYGPNLDGEPGFFWMNWWKLGTDSPRCVLGDFNVAGCTLGVAAWILRLCLACVLVLANWKEHFPDVLQKLLPRPLSDHSSILVEVGRMAWGKSAFKFENMWLKTEGFLDKVRGWWTGYSFGGFPSFVLASLWKSIRKGWDTFARHLGFVVGTGSSVRVWHDRWCGDAPLKEVFPDLFECASCRDASIESVPIWQAGGVEWNVTFVRHFNDWEMPMVVSFLDFLYSHTPNRIGEDNLSWKLKQSGLFDISSFYKALRGTPRVKFPWRSIWRVKAPRREVWGIVFTVFGVQWVMPRKVINLLACWQGVLRGMSEVWLT</sequence>
<evidence type="ECO:0008006" key="2">
    <source>
        <dbReference type="Google" id="ProtNLM"/>
    </source>
</evidence>
<dbReference type="PANTHER" id="PTHR36617">
    <property type="entry name" value="PROTEIN, PUTATIVE-RELATED"/>
    <property type="match status" value="1"/>
</dbReference>
<dbReference type="EMBL" id="OIVN01001114">
    <property type="protein sequence ID" value="SPC90053.1"/>
    <property type="molecule type" value="Genomic_DNA"/>
</dbReference>
<dbReference type="AlphaFoldDB" id="A0A2N9FS62"/>
<reference evidence="1" key="1">
    <citation type="submission" date="2018-02" db="EMBL/GenBank/DDBJ databases">
        <authorList>
            <person name="Cohen D.B."/>
            <person name="Kent A.D."/>
        </authorList>
    </citation>
    <scope>NUCLEOTIDE SEQUENCE</scope>
</reference>
<protein>
    <recommendedName>
        <fullName evidence="2">Reverse transcriptase zinc-binding domain-containing protein</fullName>
    </recommendedName>
</protein>
<name>A0A2N9FS62_FAGSY</name>
<organism evidence="1">
    <name type="scientific">Fagus sylvatica</name>
    <name type="common">Beechnut</name>
    <dbReference type="NCBI Taxonomy" id="28930"/>
    <lineage>
        <taxon>Eukaryota</taxon>
        <taxon>Viridiplantae</taxon>
        <taxon>Streptophyta</taxon>
        <taxon>Embryophyta</taxon>
        <taxon>Tracheophyta</taxon>
        <taxon>Spermatophyta</taxon>
        <taxon>Magnoliopsida</taxon>
        <taxon>eudicotyledons</taxon>
        <taxon>Gunneridae</taxon>
        <taxon>Pentapetalae</taxon>
        <taxon>rosids</taxon>
        <taxon>fabids</taxon>
        <taxon>Fagales</taxon>
        <taxon>Fagaceae</taxon>
        <taxon>Fagus</taxon>
    </lineage>
</organism>
<dbReference type="PANTHER" id="PTHR36617:SF16">
    <property type="entry name" value="OS04G0516500 PROTEIN"/>
    <property type="match status" value="1"/>
</dbReference>
<evidence type="ECO:0000313" key="1">
    <source>
        <dbReference type="EMBL" id="SPC90053.1"/>
    </source>
</evidence>
<accession>A0A2N9FS62</accession>